<reference evidence="2 3" key="1">
    <citation type="submission" date="2016-08" db="EMBL/GenBank/DDBJ databases">
        <authorList>
            <person name="Seilhamer J.J."/>
        </authorList>
    </citation>
    <scope>NUCLEOTIDE SEQUENCE [LARGE SCALE GENOMIC DNA]</scope>
    <source>
        <strain evidence="2 3">ANC 4874</strain>
    </source>
</reference>
<dbReference type="Proteomes" id="UP000243661">
    <property type="component" value="Unassembled WGS sequence"/>
</dbReference>
<gene>
    <name evidence="2" type="ORF">GA0116959_111128</name>
</gene>
<evidence type="ECO:0000313" key="2">
    <source>
        <dbReference type="EMBL" id="SCC72718.1"/>
    </source>
</evidence>
<dbReference type="EMBL" id="FMBK01000011">
    <property type="protein sequence ID" value="SCC72718.1"/>
    <property type="molecule type" value="Genomic_DNA"/>
</dbReference>
<accession>A0A1C4GX39</accession>
<sequence>MKIQDANDMSTVTKHQLKDGTIRYRTQVRVQREGYPDSKVSKLQQKITSKRIR</sequence>
<protein>
    <submittedName>
        <fullName evidence="2">Uncharacterized protein</fullName>
    </submittedName>
</protein>
<feature type="region of interest" description="Disordered" evidence="1">
    <location>
        <begin position="29"/>
        <end position="53"/>
    </location>
</feature>
<name>A0A1C4GX39_9GAMM</name>
<evidence type="ECO:0000256" key="1">
    <source>
        <dbReference type="SAM" id="MobiDB-lite"/>
    </source>
</evidence>
<organism evidence="2 3">
    <name type="scientific">Acinetobacter albensis</name>
    <dbReference type="NCBI Taxonomy" id="1673609"/>
    <lineage>
        <taxon>Bacteria</taxon>
        <taxon>Pseudomonadati</taxon>
        <taxon>Pseudomonadota</taxon>
        <taxon>Gammaproteobacteria</taxon>
        <taxon>Moraxellales</taxon>
        <taxon>Moraxellaceae</taxon>
        <taxon>Acinetobacter</taxon>
    </lineage>
</organism>
<dbReference type="AlphaFoldDB" id="A0A1C4GX39"/>
<feature type="compositionally biased region" description="Basic and acidic residues" evidence="1">
    <location>
        <begin position="30"/>
        <end position="40"/>
    </location>
</feature>
<evidence type="ECO:0000313" key="3">
    <source>
        <dbReference type="Proteomes" id="UP000243661"/>
    </source>
</evidence>
<proteinExistence type="predicted"/>